<dbReference type="SUPFAM" id="SSF74748">
    <property type="entry name" value="Variable surface antigen VlsE"/>
    <property type="match status" value="1"/>
</dbReference>
<accession>A0A1X2G6N3</accession>
<dbReference type="Pfam" id="PF04695">
    <property type="entry name" value="Pex14_N"/>
    <property type="match status" value="1"/>
</dbReference>
<evidence type="ECO:0000256" key="10">
    <source>
        <dbReference type="RuleBase" id="RU367032"/>
    </source>
</evidence>
<dbReference type="GO" id="GO:1990429">
    <property type="term" value="C:peroxisomal importomer complex"/>
    <property type="evidence" value="ECO:0007669"/>
    <property type="project" value="TreeGrafter"/>
</dbReference>
<keyword evidence="5 10" id="KW-0472">Membrane</keyword>
<evidence type="ECO:0000256" key="1">
    <source>
        <dbReference type="ARBA" id="ARBA00005443"/>
    </source>
</evidence>
<evidence type="ECO:0000256" key="4">
    <source>
        <dbReference type="ARBA" id="ARBA00023010"/>
    </source>
</evidence>
<evidence type="ECO:0000256" key="5">
    <source>
        <dbReference type="ARBA" id="ARBA00023136"/>
    </source>
</evidence>
<evidence type="ECO:0000256" key="6">
    <source>
        <dbReference type="ARBA" id="ARBA00023140"/>
    </source>
</evidence>
<dbReference type="AlphaFoldDB" id="A0A1X2G6N3"/>
<organism evidence="13 14">
    <name type="scientific">Hesseltinella vesiculosa</name>
    <dbReference type="NCBI Taxonomy" id="101127"/>
    <lineage>
        <taxon>Eukaryota</taxon>
        <taxon>Fungi</taxon>
        <taxon>Fungi incertae sedis</taxon>
        <taxon>Mucoromycota</taxon>
        <taxon>Mucoromycotina</taxon>
        <taxon>Mucoromycetes</taxon>
        <taxon>Mucorales</taxon>
        <taxon>Cunninghamellaceae</taxon>
        <taxon>Hesseltinella</taxon>
    </lineage>
</organism>
<dbReference type="InterPro" id="IPR025655">
    <property type="entry name" value="PEX14"/>
</dbReference>
<dbReference type="EMBL" id="MCGT01000038">
    <property type="protein sequence ID" value="ORX46340.1"/>
    <property type="molecule type" value="Genomic_DNA"/>
</dbReference>
<feature type="coiled-coil region" evidence="11">
    <location>
        <begin position="118"/>
        <end position="145"/>
    </location>
</feature>
<evidence type="ECO:0000256" key="3">
    <source>
        <dbReference type="ARBA" id="ARBA00022927"/>
    </source>
</evidence>
<comment type="caution">
    <text evidence="13">The sequence shown here is derived from an EMBL/GenBank/DDBJ whole genome shotgun (WGS) entry which is preliminary data.</text>
</comment>
<dbReference type="PANTHER" id="PTHR23058">
    <property type="entry name" value="PEROXISOMAL MEMBRANE PROTEIN PEX14"/>
    <property type="match status" value="1"/>
</dbReference>
<feature type="domain" description="Peroxisome membrane anchor protein Pex14p N-terminal" evidence="12">
    <location>
        <begin position="2"/>
        <end position="46"/>
    </location>
</feature>
<sequence>MREDLITSAISFLNDPKVQSAPLAKKISFLESKGMGKDEIEEALARASGNSPSLNSSASQQLQHNGLVVSSTPPPIPERQKYDWRDLFIAAVFAGGVGYGVWTLAKRVFGPWFEVPTQTELEEDRQKLDDQFQAVENSLKEIKEQTSEALASVSEQSNKVEESLENLDTILKELKQGDEQRDEEFKSIKSEIEQLKELVPKMIDRNKEAESAMLNDLQNEIKSLKSLLVNRRSPGAALIDQAASGVASASPSAATSPITDGMSPRLSAAIGSPSRAGIPAWQMASSSTALPTSNVTANQN</sequence>
<dbReference type="Proteomes" id="UP000242146">
    <property type="component" value="Unassembled WGS sequence"/>
</dbReference>
<comment type="similarity">
    <text evidence="1 10">Belongs to the peroxin-14 family.</text>
</comment>
<keyword evidence="11" id="KW-0175">Coiled coil</keyword>
<gene>
    <name evidence="13" type="ORF">DM01DRAFT_1339658</name>
</gene>
<dbReference type="InterPro" id="IPR036388">
    <property type="entry name" value="WH-like_DNA-bd_sf"/>
</dbReference>
<dbReference type="Gene3D" id="1.10.10.10">
    <property type="entry name" value="Winged helix-like DNA-binding domain superfamily/Winged helix DNA-binding domain"/>
    <property type="match status" value="1"/>
</dbReference>
<dbReference type="STRING" id="101127.A0A1X2G6N3"/>
<evidence type="ECO:0000259" key="12">
    <source>
        <dbReference type="Pfam" id="PF04695"/>
    </source>
</evidence>
<name>A0A1X2G6N3_9FUNG</name>
<comment type="function">
    <text evidence="10">Component of the PEX13-PEX14 docking complex, a translocon channel that specifically mediates the import of peroxisomal cargo proteins bound to PEX5 receptor. The PEX13-PEX14 docking complex forms a large import pore which can be opened to a diameter of about 9 nm. Mechanistically, PEX5 receptor along with cargo proteins associates with the PEX14 subunit of the PEX13-PEX14 docking complex in the cytosol, leading to the insertion of the receptor into the organelle membrane with the concomitant translocation of the cargo into the peroxisome matrix.</text>
</comment>
<proteinExistence type="inferred from homology"/>
<dbReference type="PANTHER" id="PTHR23058:SF0">
    <property type="entry name" value="PEROXISOMAL MEMBRANE PROTEIN PEX14"/>
    <property type="match status" value="1"/>
</dbReference>
<reference evidence="13 14" key="1">
    <citation type="submission" date="2016-07" db="EMBL/GenBank/DDBJ databases">
        <title>Pervasive Adenine N6-methylation of Active Genes in Fungi.</title>
        <authorList>
            <consortium name="DOE Joint Genome Institute"/>
            <person name="Mondo S.J."/>
            <person name="Dannebaum R.O."/>
            <person name="Kuo R.C."/>
            <person name="Labutti K."/>
            <person name="Haridas S."/>
            <person name="Kuo A."/>
            <person name="Salamov A."/>
            <person name="Ahrendt S.R."/>
            <person name="Lipzen A."/>
            <person name="Sullivan W."/>
            <person name="Andreopoulos W.B."/>
            <person name="Clum A."/>
            <person name="Lindquist E."/>
            <person name="Daum C."/>
            <person name="Ramamoorthy G.K."/>
            <person name="Gryganskyi A."/>
            <person name="Culley D."/>
            <person name="Magnuson J.K."/>
            <person name="James T.Y."/>
            <person name="O'Malley M.A."/>
            <person name="Stajich J.E."/>
            <person name="Spatafora J.W."/>
            <person name="Visel A."/>
            <person name="Grigoriev I.V."/>
        </authorList>
    </citation>
    <scope>NUCLEOTIDE SEQUENCE [LARGE SCALE GENOMIC DNA]</scope>
    <source>
        <strain evidence="13 14">NRRL 3301</strain>
    </source>
</reference>
<dbReference type="GO" id="GO:0005102">
    <property type="term" value="F:signaling receptor binding"/>
    <property type="evidence" value="ECO:0007669"/>
    <property type="project" value="TreeGrafter"/>
</dbReference>
<evidence type="ECO:0000256" key="8">
    <source>
        <dbReference type="ARBA" id="ARBA00029691"/>
    </source>
</evidence>
<evidence type="ECO:0000256" key="7">
    <source>
        <dbReference type="ARBA" id="ARBA00029502"/>
    </source>
</evidence>
<evidence type="ECO:0000313" key="13">
    <source>
        <dbReference type="EMBL" id="ORX46340.1"/>
    </source>
</evidence>
<keyword evidence="2 10" id="KW-0813">Transport</keyword>
<keyword evidence="14" id="KW-1185">Reference proteome</keyword>
<evidence type="ECO:0000256" key="2">
    <source>
        <dbReference type="ARBA" id="ARBA00022448"/>
    </source>
</evidence>
<dbReference type="OrthoDB" id="5549158at2759"/>
<feature type="coiled-coil region" evidence="11">
    <location>
        <begin position="192"/>
        <end position="227"/>
    </location>
</feature>
<evidence type="ECO:0000256" key="9">
    <source>
        <dbReference type="ARBA" id="ARBA00046271"/>
    </source>
</evidence>
<comment type="subcellular location">
    <subcellularLocation>
        <location evidence="9 10">Peroxisome membrane</location>
    </subcellularLocation>
</comment>
<dbReference type="GO" id="GO:0005778">
    <property type="term" value="C:peroxisomal membrane"/>
    <property type="evidence" value="ECO:0007669"/>
    <property type="project" value="UniProtKB-SubCell"/>
</dbReference>
<protein>
    <recommendedName>
        <fullName evidence="7 10">Peroxisomal membrane protein PEX14</fullName>
    </recommendedName>
    <alternativeName>
        <fullName evidence="8 10">Peroxin-14</fullName>
    </alternativeName>
</protein>
<dbReference type="InterPro" id="IPR006785">
    <property type="entry name" value="Pex14_N"/>
</dbReference>
<keyword evidence="6 10" id="KW-0576">Peroxisome</keyword>
<evidence type="ECO:0000313" key="14">
    <source>
        <dbReference type="Proteomes" id="UP000242146"/>
    </source>
</evidence>
<evidence type="ECO:0000256" key="11">
    <source>
        <dbReference type="SAM" id="Coils"/>
    </source>
</evidence>
<keyword evidence="4" id="KW-0811">Translocation</keyword>
<dbReference type="GO" id="GO:0016560">
    <property type="term" value="P:protein import into peroxisome matrix, docking"/>
    <property type="evidence" value="ECO:0007669"/>
    <property type="project" value="UniProtKB-UniRule"/>
</dbReference>
<keyword evidence="3 10" id="KW-0653">Protein transport</keyword>